<feature type="binding site" evidence="7">
    <location>
        <position position="86"/>
    </location>
    <ligand>
        <name>S-adenosyl-L-methionine</name>
        <dbReference type="ChEBI" id="CHEBI:59789"/>
    </ligand>
</feature>
<keyword evidence="9" id="KW-1185">Reference proteome</keyword>
<dbReference type="Gene3D" id="3.40.50.150">
    <property type="entry name" value="Vaccinia Virus protein VP39"/>
    <property type="match status" value="1"/>
</dbReference>
<feature type="binding site" evidence="7">
    <location>
        <position position="197"/>
    </location>
    <ligand>
        <name>substrate</name>
    </ligand>
</feature>
<dbReference type="InterPro" id="IPR029063">
    <property type="entry name" value="SAM-dependent_MTases_sf"/>
</dbReference>
<dbReference type="CDD" id="cd02440">
    <property type="entry name" value="AdoMet_MTases"/>
    <property type="match status" value="1"/>
</dbReference>
<feature type="binding site" evidence="7">
    <location>
        <position position="161"/>
    </location>
    <ligand>
        <name>S-adenosyl-L-methionine</name>
        <dbReference type="ChEBI" id="CHEBI:59789"/>
    </ligand>
</feature>
<evidence type="ECO:0000256" key="6">
    <source>
        <dbReference type="ARBA" id="ARBA00022694"/>
    </source>
</evidence>
<dbReference type="InterPro" id="IPR003358">
    <property type="entry name" value="tRNA_(Gua-N-7)_MeTrfase_Trmb"/>
</dbReference>
<accession>A0ABN1L9L8</accession>
<evidence type="ECO:0000256" key="5">
    <source>
        <dbReference type="ARBA" id="ARBA00022691"/>
    </source>
</evidence>
<evidence type="ECO:0000256" key="7">
    <source>
        <dbReference type="HAMAP-Rule" id="MF_01057"/>
    </source>
</evidence>
<evidence type="ECO:0000256" key="1">
    <source>
        <dbReference type="ARBA" id="ARBA00000142"/>
    </source>
</evidence>
<dbReference type="InterPro" id="IPR055361">
    <property type="entry name" value="tRNA_methyltr_TrmB_bact"/>
</dbReference>
<dbReference type="Pfam" id="PF02390">
    <property type="entry name" value="Methyltransf_4"/>
    <property type="match status" value="1"/>
</dbReference>
<comment type="caution">
    <text evidence="7">Lacks conserved residue(s) required for the propagation of feature annotation.</text>
</comment>
<comment type="function">
    <text evidence="2 7">Catalyzes the formation of N(7)-methylguanine at position 46 (m7G46) in tRNA.</text>
</comment>
<dbReference type="SUPFAM" id="SSF53335">
    <property type="entry name" value="S-adenosyl-L-methionine-dependent methyltransferases"/>
    <property type="match status" value="1"/>
</dbReference>
<feature type="binding site" evidence="7">
    <location>
        <begin position="234"/>
        <end position="237"/>
    </location>
    <ligand>
        <name>substrate</name>
    </ligand>
</feature>
<dbReference type="PROSITE" id="PS51625">
    <property type="entry name" value="SAM_MT_TRMB"/>
    <property type="match status" value="1"/>
</dbReference>
<keyword evidence="3 7" id="KW-0489">Methyltransferase</keyword>
<keyword evidence="6 7" id="KW-0819">tRNA processing</keyword>
<dbReference type="EMBL" id="BAAAFA010000009">
    <property type="protein sequence ID" value="GAA0820465.1"/>
    <property type="molecule type" value="Genomic_DNA"/>
</dbReference>
<organism evidence="8 9">
    <name type="scientific">Colwellia asteriadis</name>
    <dbReference type="NCBI Taxonomy" id="517723"/>
    <lineage>
        <taxon>Bacteria</taxon>
        <taxon>Pseudomonadati</taxon>
        <taxon>Pseudomonadota</taxon>
        <taxon>Gammaproteobacteria</taxon>
        <taxon>Alteromonadales</taxon>
        <taxon>Colwelliaceae</taxon>
        <taxon>Colwellia</taxon>
    </lineage>
</organism>
<feature type="binding site" evidence="7">
    <location>
        <position position="138"/>
    </location>
    <ligand>
        <name>S-adenosyl-L-methionine</name>
        <dbReference type="ChEBI" id="CHEBI:59789"/>
    </ligand>
</feature>
<dbReference type="PANTHER" id="PTHR23417:SF14">
    <property type="entry name" value="PENTACOTRIPEPTIDE-REPEAT REGION OF PRORP DOMAIN-CONTAINING PROTEIN"/>
    <property type="match status" value="1"/>
</dbReference>
<keyword evidence="5 7" id="KW-0949">S-adenosyl-L-methionine</keyword>
<name>A0ABN1L9L8_9GAMM</name>
<comment type="pathway">
    <text evidence="7">tRNA modification; N(7)-methylguanine-tRNA biosynthesis.</text>
</comment>
<reference evidence="8 9" key="1">
    <citation type="journal article" date="2019" name="Int. J. Syst. Evol. Microbiol.">
        <title>The Global Catalogue of Microorganisms (GCM) 10K type strain sequencing project: providing services to taxonomists for standard genome sequencing and annotation.</title>
        <authorList>
            <consortium name="The Broad Institute Genomics Platform"/>
            <consortium name="The Broad Institute Genome Sequencing Center for Infectious Disease"/>
            <person name="Wu L."/>
            <person name="Ma J."/>
        </authorList>
    </citation>
    <scope>NUCLEOTIDE SEQUENCE [LARGE SCALE GENOMIC DNA]</scope>
    <source>
        <strain evidence="8 9">JCM 15608</strain>
    </source>
</reference>
<protein>
    <recommendedName>
        <fullName evidence="7">tRNA (guanine-N(7)-)-methyltransferase</fullName>
        <ecNumber evidence="7">2.1.1.33</ecNumber>
    </recommendedName>
    <alternativeName>
        <fullName evidence="7">tRNA (guanine(46)-N(7))-methyltransferase</fullName>
    </alternativeName>
    <alternativeName>
        <fullName evidence="7">tRNA(m7G46)-methyltransferase</fullName>
    </alternativeName>
</protein>
<evidence type="ECO:0000313" key="9">
    <source>
        <dbReference type="Proteomes" id="UP001500021"/>
    </source>
</evidence>
<evidence type="ECO:0000256" key="3">
    <source>
        <dbReference type="ARBA" id="ARBA00022603"/>
    </source>
</evidence>
<dbReference type="HAMAP" id="MF_01057">
    <property type="entry name" value="tRNA_methyltr_TrmB"/>
    <property type="match status" value="1"/>
</dbReference>
<evidence type="ECO:0000256" key="4">
    <source>
        <dbReference type="ARBA" id="ARBA00022679"/>
    </source>
</evidence>
<comment type="similarity">
    <text evidence="7">Belongs to the class I-like SAM-binding methyltransferase superfamily. TrmB family.</text>
</comment>
<evidence type="ECO:0000256" key="2">
    <source>
        <dbReference type="ARBA" id="ARBA00003015"/>
    </source>
</evidence>
<sequence>MSSATSPVNSKLRNVMTEKTHKTIEQAEQEGKYIRKVRSFVKREGRLTKGQERALTDHWQNMGLNHSDGLIDVQALFGNDNPVVLEIGFGMGKSLVEMAKAAPELNFIGIEVHKPGVGACISLAVEQEVSNLKVYEHDAIEILADCIADNSLNTVQLFFPDPWHKKKHHKRRIVQADFVESIRNKLKVGGVFHMATDWENYAECMLEDMQNSPGYENLSETNDYVPRPDSRPLTKFENRGQRLGHGVWDLQFKKS</sequence>
<gene>
    <name evidence="7 8" type="primary">trmB</name>
    <name evidence="8" type="ORF">GCM10009111_25950</name>
</gene>
<comment type="catalytic activity">
    <reaction evidence="1 7">
        <text>guanosine(46) in tRNA + S-adenosyl-L-methionine = N(7)-methylguanosine(46) in tRNA + S-adenosyl-L-homocysteine</text>
        <dbReference type="Rhea" id="RHEA:42708"/>
        <dbReference type="Rhea" id="RHEA-COMP:10188"/>
        <dbReference type="Rhea" id="RHEA-COMP:10189"/>
        <dbReference type="ChEBI" id="CHEBI:57856"/>
        <dbReference type="ChEBI" id="CHEBI:59789"/>
        <dbReference type="ChEBI" id="CHEBI:74269"/>
        <dbReference type="ChEBI" id="CHEBI:74480"/>
        <dbReference type="EC" id="2.1.1.33"/>
    </reaction>
</comment>
<dbReference type="Proteomes" id="UP001500021">
    <property type="component" value="Unassembled WGS sequence"/>
</dbReference>
<dbReference type="PANTHER" id="PTHR23417">
    <property type="entry name" value="3-DEOXY-D-MANNO-OCTULOSONIC-ACID TRANSFERASE/TRNA GUANINE-N 7 - -METHYLTRANSFERASE"/>
    <property type="match status" value="1"/>
</dbReference>
<keyword evidence="4 7" id="KW-0808">Transferase</keyword>
<feature type="binding site" evidence="7">
    <location>
        <position position="165"/>
    </location>
    <ligand>
        <name>substrate</name>
    </ligand>
</feature>
<feature type="binding site" evidence="7">
    <location>
        <position position="111"/>
    </location>
    <ligand>
        <name>S-adenosyl-L-methionine</name>
        <dbReference type="ChEBI" id="CHEBI:59789"/>
    </ligand>
</feature>
<proteinExistence type="inferred from homology"/>
<dbReference type="EC" id="2.1.1.33" evidence="7"/>
<evidence type="ECO:0000313" key="8">
    <source>
        <dbReference type="EMBL" id="GAA0820465.1"/>
    </source>
</evidence>
<dbReference type="NCBIfam" id="TIGR00091">
    <property type="entry name" value="tRNA (guanosine(46)-N7)-methyltransferase TrmB"/>
    <property type="match status" value="1"/>
</dbReference>
<comment type="caution">
    <text evidence="8">The sequence shown here is derived from an EMBL/GenBank/DDBJ whole genome shotgun (WGS) entry which is preliminary data.</text>
</comment>